<organism evidence="9 10">
    <name type="scientific">Renibacterium salmoninarum (strain ATCC 33209 / DSM 20767 / JCM 11484 / NBRC 15589 / NCIMB 2235)</name>
    <dbReference type="NCBI Taxonomy" id="288705"/>
    <lineage>
        <taxon>Bacteria</taxon>
        <taxon>Bacillati</taxon>
        <taxon>Actinomycetota</taxon>
        <taxon>Actinomycetes</taxon>
        <taxon>Micrococcales</taxon>
        <taxon>Micrococcaceae</taxon>
        <taxon>Renibacterium</taxon>
    </lineage>
</organism>
<feature type="transmembrane region" description="Helical" evidence="8">
    <location>
        <begin position="253"/>
        <end position="277"/>
    </location>
</feature>
<keyword evidence="5 8" id="KW-1133">Transmembrane helix</keyword>
<evidence type="ECO:0000256" key="2">
    <source>
        <dbReference type="ARBA" id="ARBA00022448"/>
    </source>
</evidence>
<evidence type="ECO:0000256" key="6">
    <source>
        <dbReference type="ARBA" id="ARBA00023136"/>
    </source>
</evidence>
<feature type="transmembrane region" description="Helical" evidence="8">
    <location>
        <begin position="329"/>
        <end position="346"/>
    </location>
</feature>
<evidence type="ECO:0000313" key="10">
    <source>
        <dbReference type="Proteomes" id="UP000002007"/>
    </source>
</evidence>
<feature type="transmembrane region" description="Helical" evidence="8">
    <location>
        <begin position="366"/>
        <end position="399"/>
    </location>
</feature>
<feature type="transmembrane region" description="Helical" evidence="8">
    <location>
        <begin position="23"/>
        <end position="41"/>
    </location>
</feature>
<name>A9WSF9_RENSM</name>
<dbReference type="InterPro" id="IPR003474">
    <property type="entry name" value="Glcn_transporter"/>
</dbReference>
<dbReference type="AlphaFoldDB" id="A9WSF9"/>
<dbReference type="PANTHER" id="PTHR30354:SF22">
    <property type="entry name" value="HIGH-AFFINITY GLUCONATE TRANSPORTER"/>
    <property type="match status" value="1"/>
</dbReference>
<evidence type="ECO:0000256" key="1">
    <source>
        <dbReference type="ARBA" id="ARBA00004651"/>
    </source>
</evidence>
<evidence type="ECO:0000256" key="4">
    <source>
        <dbReference type="ARBA" id="ARBA00022692"/>
    </source>
</evidence>
<dbReference type="STRING" id="288705.RSal33209_2014"/>
<gene>
    <name evidence="9" type="ordered locus">RSal33209_2014</name>
</gene>
<feature type="transmembrane region" description="Helical" evidence="8">
    <location>
        <begin position="189"/>
        <end position="212"/>
    </location>
</feature>
<dbReference type="KEGG" id="rsa:RSal33209_2014"/>
<dbReference type="RefSeq" id="WP_012245417.1">
    <property type="nucleotide sequence ID" value="NC_010168.1"/>
</dbReference>
<dbReference type="Proteomes" id="UP000002007">
    <property type="component" value="Chromosome"/>
</dbReference>
<feature type="transmembrane region" description="Helical" evidence="8">
    <location>
        <begin position="159"/>
        <end position="177"/>
    </location>
</feature>
<dbReference type="GO" id="GO:0005886">
    <property type="term" value="C:plasma membrane"/>
    <property type="evidence" value="ECO:0007669"/>
    <property type="project" value="UniProtKB-SubCell"/>
</dbReference>
<dbReference type="eggNOG" id="COG2610">
    <property type="taxonomic scope" value="Bacteria"/>
</dbReference>
<evidence type="ECO:0000256" key="7">
    <source>
        <dbReference type="ARBA" id="ARBA00049663"/>
    </source>
</evidence>
<feature type="transmembrane region" description="Helical" evidence="8">
    <location>
        <begin position="297"/>
        <end position="317"/>
    </location>
</feature>
<feature type="transmembrane region" description="Helical" evidence="8">
    <location>
        <begin position="122"/>
        <end position="152"/>
    </location>
</feature>
<protein>
    <submittedName>
        <fullName evidence="9">Gluconate permease</fullName>
    </submittedName>
</protein>
<proteinExistence type="inferred from homology"/>
<accession>A9WSF9</accession>
<feature type="transmembrane region" description="Helical" evidence="8">
    <location>
        <begin position="456"/>
        <end position="473"/>
    </location>
</feature>
<comment type="subcellular location">
    <subcellularLocation>
        <location evidence="1">Cell membrane</location>
        <topology evidence="1">Multi-pass membrane protein</topology>
    </subcellularLocation>
</comment>
<evidence type="ECO:0000256" key="8">
    <source>
        <dbReference type="SAM" id="Phobius"/>
    </source>
</evidence>
<keyword evidence="4 8" id="KW-0812">Transmembrane</keyword>
<keyword evidence="3" id="KW-1003">Cell membrane</keyword>
<dbReference type="PANTHER" id="PTHR30354">
    <property type="entry name" value="GNT FAMILY GLUCONATE TRANSPORTER"/>
    <property type="match status" value="1"/>
</dbReference>
<dbReference type="GO" id="GO:0015128">
    <property type="term" value="F:gluconate transmembrane transporter activity"/>
    <property type="evidence" value="ECO:0007669"/>
    <property type="project" value="InterPro"/>
</dbReference>
<keyword evidence="6 8" id="KW-0472">Membrane</keyword>
<dbReference type="NCBIfam" id="TIGR00791">
    <property type="entry name" value="gntP"/>
    <property type="match status" value="1"/>
</dbReference>
<dbReference type="PIRSF" id="PIRSF002746">
    <property type="entry name" value="Gluconate_transporter"/>
    <property type="match status" value="1"/>
</dbReference>
<comment type="similarity">
    <text evidence="7">Belongs to the GntP permease family.</text>
</comment>
<evidence type="ECO:0000313" key="9">
    <source>
        <dbReference type="EMBL" id="ABY23747.1"/>
    </source>
</evidence>
<feature type="transmembrane region" description="Helical" evidence="8">
    <location>
        <begin position="48"/>
        <end position="64"/>
    </location>
</feature>
<keyword evidence="10" id="KW-1185">Reference proteome</keyword>
<keyword evidence="2" id="KW-0813">Transport</keyword>
<reference evidence="10" key="1">
    <citation type="journal article" date="2008" name="J. Bacteriol.">
        <title>Genome sequence of the fish pathogen Renibacterium salmoninarum suggests reductive evolution away from an environmental Arthrobacter ancestor.</title>
        <authorList>
            <person name="Wiens G.D."/>
            <person name="Rockey D.D."/>
            <person name="Wu Z."/>
            <person name="Chang J."/>
            <person name="Levy R."/>
            <person name="Crane S."/>
            <person name="Chen D.S."/>
            <person name="Capri G.R."/>
            <person name="Burnett J.R."/>
            <person name="Sudheesh P.S."/>
            <person name="Schipma M.J."/>
            <person name="Burd H."/>
            <person name="Bhattacharyya A."/>
            <person name="Rhodes L.D."/>
            <person name="Kaul R."/>
            <person name="Strom M.S."/>
        </authorList>
    </citation>
    <scope>NUCLEOTIDE SEQUENCE [LARGE SCALE GENOMIC DNA]</scope>
    <source>
        <strain evidence="10">ATCC 33209 / DSM 20767 / JCM 11484 / NBRC 15589 / NCIMB 2235</strain>
    </source>
</reference>
<sequence length="474" mass="47866">MLPLNASAALPAAVTQPWNDHDTLLVVVAVIAIALIVVLIAKFKMHPFLALTLGAAAAGLGSGVELGKVITNYEAGVGSVLQEVGLLISLGAMLGKLMADSGGANKVVDTLLAKVSGAKVPWMMALVAVIIGLPMFFEIGLVLLLPVIVLVAQRSGSKLMRIAIPALAGLSVLHGLVPPHPRPLIAIQAVGAPLGLTLIFGIIVAIPTVILCGPLFSQLAARWVPASAPAKAGGIDTSARAGVDPEVKRSPSFAVTVLTIVFPVVLMLLKAIVDILSPDAGNPSTIRTVFDFIGEPLVAMTLAVLLAMVTFGYAVGLSGAALGKKIGQSLAPIAAVILIVGAGGGFKQPLIGAGVGDSVAKCAQSAKLSVLVLGFLIAVALRLATGSATVATITSAGIVAPLATALSPGQAALLALAIGAGSLFLSHVNDAGFWLVKELFGLTVGQTFKTLSVMETLISVVGFGFVMLTSTVVT</sequence>
<dbReference type="Pfam" id="PF02447">
    <property type="entry name" value="GntP_permease"/>
    <property type="match status" value="1"/>
</dbReference>
<dbReference type="HOGENOM" id="CLU_027949_0_0_11"/>
<evidence type="ECO:0000256" key="3">
    <source>
        <dbReference type="ARBA" id="ARBA00022475"/>
    </source>
</evidence>
<dbReference type="EMBL" id="CP000910">
    <property type="protein sequence ID" value="ABY23747.1"/>
    <property type="molecule type" value="Genomic_DNA"/>
</dbReference>
<evidence type="ECO:0000256" key="5">
    <source>
        <dbReference type="ARBA" id="ARBA00022989"/>
    </source>
</evidence>